<accession>A0A4W5QJ66</accession>
<dbReference type="GO" id="GO:0005667">
    <property type="term" value="C:transcription regulator complex"/>
    <property type="evidence" value="ECO:0007669"/>
    <property type="project" value="TreeGrafter"/>
</dbReference>
<feature type="compositionally biased region" description="Low complexity" evidence="2">
    <location>
        <begin position="153"/>
        <end position="168"/>
    </location>
</feature>
<keyword evidence="1" id="KW-0863">Zinc-finger</keyword>
<feature type="compositionally biased region" description="Acidic residues" evidence="2">
    <location>
        <begin position="182"/>
        <end position="200"/>
    </location>
</feature>
<feature type="region of interest" description="Disordered" evidence="2">
    <location>
        <begin position="30"/>
        <end position="113"/>
    </location>
</feature>
<feature type="compositionally biased region" description="Basic and acidic residues" evidence="2">
    <location>
        <begin position="132"/>
        <end position="152"/>
    </location>
</feature>
<keyword evidence="1" id="KW-0479">Metal-binding</keyword>
<feature type="domain" description="C2H2-type" evidence="3">
    <location>
        <begin position="111"/>
        <end position="138"/>
    </location>
</feature>
<keyword evidence="6" id="KW-1185">Reference proteome</keyword>
<dbReference type="PROSITE" id="PS50157">
    <property type="entry name" value="ZINC_FINGER_C2H2_2"/>
    <property type="match status" value="1"/>
</dbReference>
<dbReference type="Proteomes" id="UP000314982">
    <property type="component" value="Unassembled WGS sequence"/>
</dbReference>
<reference evidence="6" key="1">
    <citation type="submission" date="2018-06" db="EMBL/GenBank/DDBJ databases">
        <title>Genome assembly of Danube salmon.</title>
        <authorList>
            <person name="Macqueen D.J."/>
            <person name="Gundappa M.K."/>
        </authorList>
    </citation>
    <scope>NUCLEOTIDE SEQUENCE [LARGE SCALE GENOMIC DNA]</scope>
</reference>
<proteinExistence type="predicted"/>
<evidence type="ECO:0000313" key="5">
    <source>
        <dbReference type="Ensembl" id="ENSHHUP00000073903.1"/>
    </source>
</evidence>
<keyword evidence="1" id="KW-0862">Zinc</keyword>
<feature type="compositionally biased region" description="Basic and acidic residues" evidence="2">
    <location>
        <begin position="41"/>
        <end position="54"/>
    </location>
</feature>
<evidence type="ECO:0000259" key="4">
    <source>
        <dbReference type="PROSITE" id="PS51293"/>
    </source>
</evidence>
<evidence type="ECO:0000256" key="2">
    <source>
        <dbReference type="SAM" id="MobiDB-lite"/>
    </source>
</evidence>
<dbReference type="Ensembl" id="ENSHHUT00000076335.1">
    <property type="protein sequence ID" value="ENSHHUP00000073903.1"/>
    <property type="gene ID" value="ENSHHUG00000043363.1"/>
</dbReference>
<dbReference type="AlphaFoldDB" id="A0A4W5QJ66"/>
<dbReference type="GeneTree" id="ENSGT00940000157459"/>
<name>A0A4W5QJ66_9TELE</name>
<reference evidence="5" key="2">
    <citation type="submission" date="2025-08" db="UniProtKB">
        <authorList>
            <consortium name="Ensembl"/>
        </authorList>
    </citation>
    <scope>IDENTIFICATION</scope>
</reference>
<dbReference type="GO" id="GO:0003714">
    <property type="term" value="F:transcription corepressor activity"/>
    <property type="evidence" value="ECO:0007669"/>
    <property type="project" value="TreeGrafter"/>
</dbReference>
<dbReference type="PROSITE" id="PS51293">
    <property type="entry name" value="SANT"/>
    <property type="match status" value="1"/>
</dbReference>
<feature type="region of interest" description="Disordered" evidence="2">
    <location>
        <begin position="125"/>
        <end position="200"/>
    </location>
</feature>
<feature type="domain" description="SANT" evidence="4">
    <location>
        <begin position="1"/>
        <end position="26"/>
    </location>
</feature>
<feature type="compositionally biased region" description="Basic and acidic residues" evidence="2">
    <location>
        <begin position="62"/>
        <end position="71"/>
    </location>
</feature>
<evidence type="ECO:0000256" key="1">
    <source>
        <dbReference type="PROSITE-ProRule" id="PRU00042"/>
    </source>
</evidence>
<organism evidence="5 6">
    <name type="scientific">Hucho hucho</name>
    <name type="common">huchen</name>
    <dbReference type="NCBI Taxonomy" id="62062"/>
    <lineage>
        <taxon>Eukaryota</taxon>
        <taxon>Metazoa</taxon>
        <taxon>Chordata</taxon>
        <taxon>Craniata</taxon>
        <taxon>Vertebrata</taxon>
        <taxon>Euteleostomi</taxon>
        <taxon>Actinopterygii</taxon>
        <taxon>Neopterygii</taxon>
        <taxon>Teleostei</taxon>
        <taxon>Protacanthopterygii</taxon>
        <taxon>Salmoniformes</taxon>
        <taxon>Salmonidae</taxon>
        <taxon>Salmoninae</taxon>
        <taxon>Hucho</taxon>
    </lineage>
</organism>
<sequence>MVQKLVSTKTVAQCVEFYYSYKKQVKTGRNGALIYGDTDPPESRNTEEELDHKAGAVLVLKTQEDVRRDQMSSRVSHPPHPPLSAPSKPRPPPKTGTISGTKGPAGPEGEFPCKKCGRIFYKVKSRSAHMKSHAEQEKKAAALRQKEAEEKAAAQAAAEAATLLAARQNGEREGNTARGDSTNDDSSDEDDDEEEDEDWH</sequence>
<dbReference type="InterPro" id="IPR013087">
    <property type="entry name" value="Znf_C2H2_type"/>
</dbReference>
<dbReference type="InterPro" id="IPR051066">
    <property type="entry name" value="Trans_reg/Corepressor"/>
</dbReference>
<dbReference type="PROSITE" id="PS00028">
    <property type="entry name" value="ZINC_FINGER_C2H2_1"/>
    <property type="match status" value="1"/>
</dbReference>
<evidence type="ECO:0000313" key="6">
    <source>
        <dbReference type="Proteomes" id="UP000314982"/>
    </source>
</evidence>
<protein>
    <recommendedName>
        <fullName evidence="7">C2H2-type domain-containing protein</fullName>
    </recommendedName>
</protein>
<evidence type="ECO:0008006" key="7">
    <source>
        <dbReference type="Google" id="ProtNLM"/>
    </source>
</evidence>
<dbReference type="PANTHER" id="PTHR16089:SF24">
    <property type="entry name" value="MITOTIC DEACETYLASE-ASSOCIATED SANT DOMAIN PROTEIN"/>
    <property type="match status" value="1"/>
</dbReference>
<dbReference type="InterPro" id="IPR017884">
    <property type="entry name" value="SANT_dom"/>
</dbReference>
<dbReference type="GO" id="GO:0000118">
    <property type="term" value="C:histone deacetylase complex"/>
    <property type="evidence" value="ECO:0007669"/>
    <property type="project" value="TreeGrafter"/>
</dbReference>
<dbReference type="GO" id="GO:0008270">
    <property type="term" value="F:zinc ion binding"/>
    <property type="evidence" value="ECO:0007669"/>
    <property type="project" value="UniProtKB-KW"/>
</dbReference>
<evidence type="ECO:0000259" key="3">
    <source>
        <dbReference type="PROSITE" id="PS50157"/>
    </source>
</evidence>
<reference evidence="5" key="3">
    <citation type="submission" date="2025-09" db="UniProtKB">
        <authorList>
            <consortium name="Ensembl"/>
        </authorList>
    </citation>
    <scope>IDENTIFICATION</scope>
</reference>
<feature type="compositionally biased region" description="Pro residues" evidence="2">
    <location>
        <begin position="78"/>
        <end position="94"/>
    </location>
</feature>
<dbReference type="GO" id="GO:0006357">
    <property type="term" value="P:regulation of transcription by RNA polymerase II"/>
    <property type="evidence" value="ECO:0007669"/>
    <property type="project" value="TreeGrafter"/>
</dbReference>
<dbReference type="PANTHER" id="PTHR16089">
    <property type="entry name" value="REST COREPRESSOR COREST PROTEIN-RELATED"/>
    <property type="match status" value="1"/>
</dbReference>